<dbReference type="EMBL" id="JACIDS010000002">
    <property type="protein sequence ID" value="MBB3930752.1"/>
    <property type="molecule type" value="Genomic_DNA"/>
</dbReference>
<evidence type="ECO:0000256" key="5">
    <source>
        <dbReference type="SAM" id="MobiDB-lite"/>
    </source>
</evidence>
<dbReference type="Proteomes" id="UP000553963">
    <property type="component" value="Unassembled WGS sequence"/>
</dbReference>
<dbReference type="PIRSF" id="PIRSF002721">
    <property type="entry name" value="Surface_antigen_Rickettsia"/>
    <property type="match status" value="1"/>
</dbReference>
<evidence type="ECO:0000256" key="6">
    <source>
        <dbReference type="SAM" id="SignalP"/>
    </source>
</evidence>
<name>A0A840AMD1_9HYPH</name>
<keyword evidence="9" id="KW-1185">Reference proteome</keyword>
<gene>
    <name evidence="8" type="ORF">GGR25_001791</name>
</gene>
<evidence type="ECO:0000256" key="4">
    <source>
        <dbReference type="ARBA" id="ARBA00023288"/>
    </source>
</evidence>
<feature type="compositionally biased region" description="Basic and acidic residues" evidence="5">
    <location>
        <begin position="142"/>
        <end position="152"/>
    </location>
</feature>
<dbReference type="AlphaFoldDB" id="A0A840AMD1"/>
<dbReference type="InterPro" id="IPR008816">
    <property type="entry name" value="Gly_zipper_2TM_dom"/>
</dbReference>
<evidence type="ECO:0000256" key="2">
    <source>
        <dbReference type="ARBA" id="ARBA00008681"/>
    </source>
</evidence>
<proteinExistence type="inferred from homology"/>
<keyword evidence="4" id="KW-0449">Lipoprotein</keyword>
<feature type="chain" id="PRO_5032390237" description="17 kDa surface antigen" evidence="6">
    <location>
        <begin position="18"/>
        <end position="152"/>
    </location>
</feature>
<dbReference type="InterPro" id="IPR016364">
    <property type="entry name" value="Surface_antigen_Rickettsia"/>
</dbReference>
<dbReference type="GO" id="GO:0009279">
    <property type="term" value="C:cell outer membrane"/>
    <property type="evidence" value="ECO:0007669"/>
    <property type="project" value="UniProtKB-SubCell"/>
</dbReference>
<sequence length="152" mass="15404">MRLAPLIVLATAPFALAACQTPSNQQVGIVTGSAVGAAVGNQFGSGSGKVASTVAGGLIGAFVGNAIGVSLDAQAQQRAEAAQMAALESGRAGTPVAWSGGNARGEVVPGPRYNVNAVECRDYTHQIWIEGQPQTARGTACRQEDGSWRPIS</sequence>
<keyword evidence="6" id="KW-0732">Signal</keyword>
<reference evidence="8 9" key="1">
    <citation type="submission" date="2020-08" db="EMBL/GenBank/DDBJ databases">
        <title>Genomic Encyclopedia of Type Strains, Phase IV (KMG-IV): sequencing the most valuable type-strain genomes for metagenomic binning, comparative biology and taxonomic classification.</title>
        <authorList>
            <person name="Goeker M."/>
        </authorList>
    </citation>
    <scope>NUCLEOTIDE SEQUENCE [LARGE SCALE GENOMIC DNA]</scope>
    <source>
        <strain evidence="8 9">DSM 25966</strain>
    </source>
</reference>
<feature type="signal peptide" evidence="6">
    <location>
        <begin position="1"/>
        <end position="17"/>
    </location>
</feature>
<comment type="caution">
    <text evidence="8">The sequence shown here is derived from an EMBL/GenBank/DDBJ whole genome shotgun (WGS) entry which is preliminary data.</text>
</comment>
<protein>
    <recommendedName>
        <fullName evidence="3">17 kDa surface antigen</fullName>
    </recommendedName>
</protein>
<evidence type="ECO:0000313" key="8">
    <source>
        <dbReference type="EMBL" id="MBB3930752.1"/>
    </source>
</evidence>
<evidence type="ECO:0000256" key="3">
    <source>
        <dbReference type="ARBA" id="ARBA00015281"/>
    </source>
</evidence>
<dbReference type="PROSITE" id="PS51257">
    <property type="entry name" value="PROKAR_LIPOPROTEIN"/>
    <property type="match status" value="1"/>
</dbReference>
<dbReference type="Pfam" id="PF05433">
    <property type="entry name" value="Rick_17kDa_Anti"/>
    <property type="match status" value="1"/>
</dbReference>
<dbReference type="RefSeq" id="WP_183398376.1">
    <property type="nucleotide sequence ID" value="NZ_JACIDS010000002.1"/>
</dbReference>
<organism evidence="8 9">
    <name type="scientific">Kaistia hirudinis</name>
    <dbReference type="NCBI Taxonomy" id="1293440"/>
    <lineage>
        <taxon>Bacteria</taxon>
        <taxon>Pseudomonadati</taxon>
        <taxon>Pseudomonadota</taxon>
        <taxon>Alphaproteobacteria</taxon>
        <taxon>Hyphomicrobiales</taxon>
        <taxon>Kaistiaceae</taxon>
        <taxon>Kaistia</taxon>
    </lineage>
</organism>
<feature type="region of interest" description="Disordered" evidence="5">
    <location>
        <begin position="133"/>
        <end position="152"/>
    </location>
</feature>
<feature type="domain" description="Glycine zipper 2TM" evidence="7">
    <location>
        <begin position="28"/>
        <end position="68"/>
    </location>
</feature>
<evidence type="ECO:0000256" key="1">
    <source>
        <dbReference type="ARBA" id="ARBA00004459"/>
    </source>
</evidence>
<evidence type="ECO:0000313" key="9">
    <source>
        <dbReference type="Proteomes" id="UP000553963"/>
    </source>
</evidence>
<evidence type="ECO:0000259" key="7">
    <source>
        <dbReference type="Pfam" id="PF05433"/>
    </source>
</evidence>
<accession>A0A840AMD1</accession>
<comment type="similarity">
    <text evidence="2">Belongs to the rickettsiale 17 kDa surface antigen family.</text>
</comment>
<comment type="subcellular location">
    <subcellularLocation>
        <location evidence="1">Cell outer membrane</location>
        <topology evidence="1">Lipid-anchor</topology>
    </subcellularLocation>
</comment>